<dbReference type="GO" id="GO:0006352">
    <property type="term" value="P:DNA-templated transcription initiation"/>
    <property type="evidence" value="ECO:0007669"/>
    <property type="project" value="InterPro"/>
</dbReference>
<dbReference type="InterPro" id="IPR036388">
    <property type="entry name" value="WH-like_DNA-bd_sf"/>
</dbReference>
<comment type="similarity">
    <text evidence="1">Belongs to the sigma-70 factor family. ECF subfamily.</text>
</comment>
<protein>
    <submittedName>
        <fullName evidence="8">RNA polymerase sigma-70 factor, ECF subfamily</fullName>
    </submittedName>
</protein>
<dbReference type="NCBIfam" id="TIGR02937">
    <property type="entry name" value="sigma70-ECF"/>
    <property type="match status" value="1"/>
</dbReference>
<dbReference type="Gene3D" id="1.10.1740.10">
    <property type="match status" value="1"/>
</dbReference>
<dbReference type="GO" id="GO:0003677">
    <property type="term" value="F:DNA binding"/>
    <property type="evidence" value="ECO:0007669"/>
    <property type="project" value="UniProtKB-KW"/>
</dbReference>
<dbReference type="Pfam" id="PF04542">
    <property type="entry name" value="Sigma70_r2"/>
    <property type="match status" value="1"/>
</dbReference>
<dbReference type="InterPro" id="IPR013249">
    <property type="entry name" value="RNA_pol_sigma70_r4_t2"/>
</dbReference>
<evidence type="ECO:0000256" key="2">
    <source>
        <dbReference type="ARBA" id="ARBA00023015"/>
    </source>
</evidence>
<dbReference type="GO" id="GO:0016987">
    <property type="term" value="F:sigma factor activity"/>
    <property type="evidence" value="ECO:0007669"/>
    <property type="project" value="UniProtKB-KW"/>
</dbReference>
<dbReference type="InterPro" id="IPR007627">
    <property type="entry name" value="RNA_pol_sigma70_r2"/>
</dbReference>
<dbReference type="Proteomes" id="UP000198873">
    <property type="component" value="Unassembled WGS sequence"/>
</dbReference>
<dbReference type="InterPro" id="IPR013324">
    <property type="entry name" value="RNA_pol_sigma_r3/r4-like"/>
</dbReference>
<dbReference type="AlphaFoldDB" id="A0A1I6QNS8"/>
<dbReference type="EMBL" id="FPAB01000002">
    <property type="protein sequence ID" value="SFS54106.1"/>
    <property type="molecule type" value="Genomic_DNA"/>
</dbReference>
<dbReference type="PANTHER" id="PTHR43133:SF8">
    <property type="entry name" value="RNA POLYMERASE SIGMA FACTOR HI_1459-RELATED"/>
    <property type="match status" value="1"/>
</dbReference>
<accession>A0A1I6QNS8</accession>
<dbReference type="InterPro" id="IPR014284">
    <property type="entry name" value="RNA_pol_sigma-70_dom"/>
</dbReference>
<proteinExistence type="inferred from homology"/>
<dbReference type="PANTHER" id="PTHR43133">
    <property type="entry name" value="RNA POLYMERASE ECF-TYPE SIGMA FACTO"/>
    <property type="match status" value="1"/>
</dbReference>
<evidence type="ECO:0000259" key="6">
    <source>
        <dbReference type="Pfam" id="PF04542"/>
    </source>
</evidence>
<organism evidence="8 9">
    <name type="scientific">Streptomyces harbinensis</name>
    <dbReference type="NCBI Taxonomy" id="1176198"/>
    <lineage>
        <taxon>Bacteria</taxon>
        <taxon>Bacillati</taxon>
        <taxon>Actinomycetota</taxon>
        <taxon>Actinomycetes</taxon>
        <taxon>Kitasatosporales</taxon>
        <taxon>Streptomycetaceae</taxon>
        <taxon>Streptomyces</taxon>
    </lineage>
</organism>
<reference evidence="9" key="1">
    <citation type="submission" date="2016-10" db="EMBL/GenBank/DDBJ databases">
        <authorList>
            <person name="Varghese N."/>
            <person name="Submissions S."/>
        </authorList>
    </citation>
    <scope>NUCLEOTIDE SEQUENCE [LARGE SCALE GENOMIC DNA]</scope>
    <source>
        <strain evidence="9">CGMCC 4.7047</strain>
    </source>
</reference>
<gene>
    <name evidence="8" type="ORF">SAMN05444716_102155</name>
</gene>
<dbReference type="InterPro" id="IPR039425">
    <property type="entry name" value="RNA_pol_sigma-70-like"/>
</dbReference>
<evidence type="ECO:0000256" key="4">
    <source>
        <dbReference type="ARBA" id="ARBA00023125"/>
    </source>
</evidence>
<dbReference type="Gene3D" id="1.10.10.10">
    <property type="entry name" value="Winged helix-like DNA-binding domain superfamily/Winged helix DNA-binding domain"/>
    <property type="match status" value="1"/>
</dbReference>
<dbReference type="SUPFAM" id="SSF88946">
    <property type="entry name" value="Sigma2 domain of RNA polymerase sigma factors"/>
    <property type="match status" value="1"/>
</dbReference>
<dbReference type="RefSeq" id="WP_051131240.1">
    <property type="nucleotide sequence ID" value="NZ_FPAB01000002.1"/>
</dbReference>
<evidence type="ECO:0000256" key="5">
    <source>
        <dbReference type="ARBA" id="ARBA00023163"/>
    </source>
</evidence>
<evidence type="ECO:0000256" key="1">
    <source>
        <dbReference type="ARBA" id="ARBA00010641"/>
    </source>
</evidence>
<keyword evidence="4" id="KW-0238">DNA-binding</keyword>
<evidence type="ECO:0000259" key="7">
    <source>
        <dbReference type="Pfam" id="PF08281"/>
    </source>
</evidence>
<keyword evidence="5" id="KW-0804">Transcription</keyword>
<evidence type="ECO:0000256" key="3">
    <source>
        <dbReference type="ARBA" id="ARBA00023082"/>
    </source>
</evidence>
<sequence length="168" mass="19174">MAGERGPWGVDSEAEEFFTEFYPRLAGWCRGLVDDDATAHDIASEAFTRLWSRWRTVDRPESYLFSVAANLVKDHWRAREHERSAVRGLLAGRREHAPAADQGFDLRSLVEALPKRLRVPVLLYYYAGLPVSEIAAVLHRRPNTVKGDLHQARERLRTALRGLHEIST</sequence>
<keyword evidence="9" id="KW-1185">Reference proteome</keyword>
<keyword evidence="2" id="KW-0805">Transcription regulation</keyword>
<feature type="domain" description="RNA polymerase sigma factor 70 region 4 type 2" evidence="7">
    <location>
        <begin position="106"/>
        <end position="156"/>
    </location>
</feature>
<dbReference type="STRING" id="1176198.SAMN05444716_102155"/>
<feature type="domain" description="RNA polymerase sigma-70 region 2" evidence="6">
    <location>
        <begin position="18"/>
        <end position="80"/>
    </location>
</feature>
<dbReference type="SUPFAM" id="SSF88659">
    <property type="entry name" value="Sigma3 and sigma4 domains of RNA polymerase sigma factors"/>
    <property type="match status" value="1"/>
</dbReference>
<dbReference type="Pfam" id="PF08281">
    <property type="entry name" value="Sigma70_r4_2"/>
    <property type="match status" value="1"/>
</dbReference>
<evidence type="ECO:0000313" key="8">
    <source>
        <dbReference type="EMBL" id="SFS54106.1"/>
    </source>
</evidence>
<evidence type="ECO:0000313" key="9">
    <source>
        <dbReference type="Proteomes" id="UP000198873"/>
    </source>
</evidence>
<name>A0A1I6QNS8_9ACTN</name>
<dbReference type="InterPro" id="IPR013325">
    <property type="entry name" value="RNA_pol_sigma_r2"/>
</dbReference>
<keyword evidence="3" id="KW-0731">Sigma factor</keyword>